<evidence type="ECO:0000313" key="13">
    <source>
        <dbReference type="Proteomes" id="UP000236449"/>
    </source>
</evidence>
<evidence type="ECO:0000313" key="12">
    <source>
        <dbReference type="EMBL" id="PNI04427.1"/>
    </source>
</evidence>
<proteinExistence type="inferred from homology"/>
<dbReference type="InterPro" id="IPR003369">
    <property type="entry name" value="TatA/B/E"/>
</dbReference>
<feature type="region of interest" description="Disordered" evidence="10">
    <location>
        <begin position="84"/>
        <end position="151"/>
    </location>
</feature>
<evidence type="ECO:0000256" key="1">
    <source>
        <dbReference type="ARBA" id="ARBA00004167"/>
    </source>
</evidence>
<dbReference type="PRINTS" id="PR01506">
    <property type="entry name" value="TATBPROTEIN"/>
</dbReference>
<keyword evidence="7 9" id="KW-0811">Translocation</keyword>
<dbReference type="Proteomes" id="UP000236449">
    <property type="component" value="Unassembled WGS sequence"/>
</dbReference>
<evidence type="ECO:0000256" key="3">
    <source>
        <dbReference type="ARBA" id="ARBA00022475"/>
    </source>
</evidence>
<evidence type="ECO:0000256" key="8">
    <source>
        <dbReference type="ARBA" id="ARBA00023136"/>
    </source>
</evidence>
<reference evidence="12 13" key="1">
    <citation type="submission" date="2018-01" db="EMBL/GenBank/DDBJ databases">
        <title>Draft genome sequences of six Vibrio diazotrophicus strains isolated from deep-sea sediments of the Baltic Sea.</title>
        <authorList>
            <person name="Castillo D."/>
            <person name="Vandieken V."/>
            <person name="Chiang O."/>
            <person name="Middelboe M."/>
        </authorList>
    </citation>
    <scope>NUCLEOTIDE SEQUENCE [LARGE SCALE GENOMIC DNA]</scope>
    <source>
        <strain evidence="12 13">60.27F</strain>
    </source>
</reference>
<evidence type="ECO:0000256" key="11">
    <source>
        <dbReference type="SAM" id="Phobius"/>
    </source>
</evidence>
<evidence type="ECO:0000256" key="6">
    <source>
        <dbReference type="ARBA" id="ARBA00022989"/>
    </source>
</evidence>
<dbReference type="AlphaFoldDB" id="A0A2J8I1M0"/>
<protein>
    <recommendedName>
        <fullName evidence="9">Sec-independent protein translocase protein TatB</fullName>
    </recommendedName>
</protein>
<dbReference type="GO" id="GO:0043953">
    <property type="term" value="P:protein transport by the Tat complex"/>
    <property type="evidence" value="ECO:0007669"/>
    <property type="project" value="UniProtKB-UniRule"/>
</dbReference>
<dbReference type="PANTHER" id="PTHR33162:SF1">
    <property type="entry name" value="SEC-INDEPENDENT PROTEIN TRANSLOCASE PROTEIN TATA, CHLOROPLASTIC"/>
    <property type="match status" value="1"/>
</dbReference>
<dbReference type="GO" id="GO:0008320">
    <property type="term" value="F:protein transmembrane transporter activity"/>
    <property type="evidence" value="ECO:0007669"/>
    <property type="project" value="UniProtKB-UniRule"/>
</dbReference>
<dbReference type="HAMAP" id="MF_00237">
    <property type="entry name" value="TatB"/>
    <property type="match status" value="1"/>
</dbReference>
<comment type="subunit">
    <text evidence="9">The Tat system comprises two distinct complexes: a TatABC complex, containing multiple copies of TatA, TatB and TatC subunits, and a separate TatA complex, containing only TatA subunits. Substrates initially bind to the TatABC complex, which probably triggers association of the separate TatA complex to form the active translocon.</text>
</comment>
<dbReference type="EMBL" id="POSK01000008">
    <property type="protein sequence ID" value="PNI04427.1"/>
    <property type="molecule type" value="Genomic_DNA"/>
</dbReference>
<evidence type="ECO:0000256" key="2">
    <source>
        <dbReference type="ARBA" id="ARBA00022448"/>
    </source>
</evidence>
<evidence type="ECO:0000256" key="7">
    <source>
        <dbReference type="ARBA" id="ARBA00023010"/>
    </source>
</evidence>
<dbReference type="Gene3D" id="1.20.5.3310">
    <property type="match status" value="1"/>
</dbReference>
<feature type="transmembrane region" description="Helical" evidence="11">
    <location>
        <begin position="6"/>
        <end position="25"/>
    </location>
</feature>
<evidence type="ECO:0000256" key="10">
    <source>
        <dbReference type="SAM" id="MobiDB-lite"/>
    </source>
</evidence>
<dbReference type="GO" id="GO:0033281">
    <property type="term" value="C:TAT protein transport complex"/>
    <property type="evidence" value="ECO:0007669"/>
    <property type="project" value="UniProtKB-UniRule"/>
</dbReference>
<comment type="caution">
    <text evidence="12">The sequence shown here is derived from an EMBL/GenBank/DDBJ whole genome shotgun (WGS) entry which is preliminary data.</text>
</comment>
<evidence type="ECO:0000256" key="5">
    <source>
        <dbReference type="ARBA" id="ARBA00022927"/>
    </source>
</evidence>
<dbReference type="InterPro" id="IPR018448">
    <property type="entry name" value="TatB"/>
</dbReference>
<comment type="similarity">
    <text evidence="9">Belongs to the TatB family.</text>
</comment>
<feature type="compositionally biased region" description="Polar residues" evidence="10">
    <location>
        <begin position="122"/>
        <end position="138"/>
    </location>
</feature>
<comment type="subcellular location">
    <subcellularLocation>
        <location evidence="9">Cell membrane</location>
        <topology evidence="9">Single-pass membrane protein</topology>
    </subcellularLocation>
    <subcellularLocation>
        <location evidence="1">Membrane</location>
        <topology evidence="1">Single-pass membrane protein</topology>
    </subcellularLocation>
</comment>
<feature type="compositionally biased region" description="Basic and acidic residues" evidence="10">
    <location>
        <begin position="141"/>
        <end position="151"/>
    </location>
</feature>
<keyword evidence="8 9" id="KW-0472">Membrane</keyword>
<gene>
    <name evidence="9" type="primary">tatB</name>
    <name evidence="12" type="ORF">C1N32_13430</name>
</gene>
<feature type="compositionally biased region" description="Polar residues" evidence="10">
    <location>
        <begin position="98"/>
        <end position="114"/>
    </location>
</feature>
<organism evidence="12 13">
    <name type="scientific">Vibrio diazotrophicus</name>
    <dbReference type="NCBI Taxonomy" id="685"/>
    <lineage>
        <taxon>Bacteria</taxon>
        <taxon>Pseudomonadati</taxon>
        <taxon>Pseudomonadota</taxon>
        <taxon>Gammaproteobacteria</taxon>
        <taxon>Vibrionales</taxon>
        <taxon>Vibrionaceae</taxon>
        <taxon>Vibrio</taxon>
    </lineage>
</organism>
<comment type="function">
    <text evidence="9">Part of the twin-arginine translocation (Tat) system that transports large folded proteins containing a characteristic twin-arginine motif in their signal peptide across membranes. Together with TatC, TatB is part of a receptor directly interacting with Tat signal peptides. TatB may form an oligomeric binding site that transiently accommodates folded Tat precursor proteins before their translocation.</text>
</comment>
<keyword evidence="3 9" id="KW-1003">Cell membrane</keyword>
<name>A0A2J8I1M0_VIBDI</name>
<keyword evidence="5 9" id="KW-0653">Protein transport</keyword>
<dbReference type="OrthoDB" id="9816005at2"/>
<dbReference type="NCBIfam" id="TIGR01410">
    <property type="entry name" value="tatB"/>
    <property type="match status" value="1"/>
</dbReference>
<dbReference type="PANTHER" id="PTHR33162">
    <property type="entry name" value="SEC-INDEPENDENT PROTEIN TRANSLOCASE PROTEIN TATA, CHLOROPLASTIC"/>
    <property type="match status" value="1"/>
</dbReference>
<keyword evidence="2 9" id="KW-0813">Transport</keyword>
<accession>A0A2J8I1M0</accession>
<dbReference type="RefSeq" id="WP_102966482.1">
    <property type="nucleotide sequence ID" value="NZ_POSK01000008.1"/>
</dbReference>
<sequence length="151" mass="16473">MFDIGFWELVLISVVALVVLGPERLPHAIRSVTKFIGAAKSMANSVKDELAHELKVQELQENLRKAEQMGMKNLSPELQESVDKLKQAAQDVQRPYAASNNTQTADNSAATSAETMEVSESIKGSETINVTAQAQTQPTEDESKSAEKKAE</sequence>
<keyword evidence="6 9" id="KW-1133">Transmembrane helix</keyword>
<dbReference type="Pfam" id="PF02416">
    <property type="entry name" value="TatA_B_E"/>
    <property type="match status" value="1"/>
</dbReference>
<evidence type="ECO:0000256" key="9">
    <source>
        <dbReference type="HAMAP-Rule" id="MF_00237"/>
    </source>
</evidence>
<keyword evidence="4 9" id="KW-0812">Transmembrane</keyword>
<evidence type="ECO:0000256" key="4">
    <source>
        <dbReference type="ARBA" id="ARBA00022692"/>
    </source>
</evidence>